<proteinExistence type="predicted"/>
<gene>
    <name evidence="2" type="ORF">Ciccas_009736</name>
</gene>
<evidence type="ECO:0000313" key="2">
    <source>
        <dbReference type="EMBL" id="KAL3311681.1"/>
    </source>
</evidence>
<dbReference type="AlphaFoldDB" id="A0ABD2PYY3"/>
<keyword evidence="1" id="KW-1133">Transmembrane helix</keyword>
<keyword evidence="1" id="KW-0472">Membrane</keyword>
<organism evidence="2 3">
    <name type="scientific">Cichlidogyrus casuarinus</name>
    <dbReference type="NCBI Taxonomy" id="1844966"/>
    <lineage>
        <taxon>Eukaryota</taxon>
        <taxon>Metazoa</taxon>
        <taxon>Spiralia</taxon>
        <taxon>Lophotrochozoa</taxon>
        <taxon>Platyhelminthes</taxon>
        <taxon>Monogenea</taxon>
        <taxon>Monopisthocotylea</taxon>
        <taxon>Dactylogyridea</taxon>
        <taxon>Ancyrocephalidae</taxon>
        <taxon>Cichlidogyrus</taxon>
    </lineage>
</organism>
<feature type="transmembrane region" description="Helical" evidence="1">
    <location>
        <begin position="159"/>
        <end position="180"/>
    </location>
</feature>
<keyword evidence="3" id="KW-1185">Reference proteome</keyword>
<sequence length="201" mass="21431">MTWISSGKGYNAAVPVEPTLPEARGGGSAALLIAKAANIGRTGEGPNPVLTHLRLPSMSAASQASTFLHRASSASALDLFDSPPAEAPLIPTPPASKLNVPDIPVSLGGPDGPGSEGLSLADREWQRCMKETKAQAAYRQLRFSSKNMPVDETWFLEKLLRLLISVFVLLGLPFSLLFCLKVSCVSKQQLCLSPLYSSPWT</sequence>
<comment type="caution">
    <text evidence="2">The sequence shown here is derived from an EMBL/GenBank/DDBJ whole genome shotgun (WGS) entry which is preliminary data.</text>
</comment>
<evidence type="ECO:0000256" key="1">
    <source>
        <dbReference type="SAM" id="Phobius"/>
    </source>
</evidence>
<keyword evidence="1" id="KW-0812">Transmembrane</keyword>
<reference evidence="2 3" key="1">
    <citation type="submission" date="2024-11" db="EMBL/GenBank/DDBJ databases">
        <title>Adaptive evolution of stress response genes in parasites aligns with host niche diversity.</title>
        <authorList>
            <person name="Hahn C."/>
            <person name="Resl P."/>
        </authorList>
    </citation>
    <scope>NUCLEOTIDE SEQUENCE [LARGE SCALE GENOMIC DNA]</scope>
    <source>
        <strain evidence="2">EGGRZ-B1_66</strain>
        <tissue evidence="2">Body</tissue>
    </source>
</reference>
<protein>
    <submittedName>
        <fullName evidence="2">Uncharacterized protein</fullName>
    </submittedName>
</protein>
<accession>A0ABD2PYY3</accession>
<dbReference type="Proteomes" id="UP001626550">
    <property type="component" value="Unassembled WGS sequence"/>
</dbReference>
<evidence type="ECO:0000313" key="3">
    <source>
        <dbReference type="Proteomes" id="UP001626550"/>
    </source>
</evidence>
<dbReference type="EMBL" id="JBJKFK010002070">
    <property type="protein sequence ID" value="KAL3311681.1"/>
    <property type="molecule type" value="Genomic_DNA"/>
</dbReference>
<name>A0ABD2PYY3_9PLAT</name>